<dbReference type="FunFam" id="2.10.110.10:FF:000013">
    <property type="entry name" value="Four and a half LIM domains 1"/>
    <property type="match status" value="1"/>
</dbReference>
<feature type="compositionally biased region" description="Low complexity" evidence="7">
    <location>
        <begin position="187"/>
        <end position="200"/>
    </location>
</feature>
<dbReference type="GeneID" id="105425344"/>
<feature type="compositionally biased region" description="Polar residues" evidence="7">
    <location>
        <begin position="33"/>
        <end position="43"/>
    </location>
</feature>
<evidence type="ECO:0000259" key="9">
    <source>
        <dbReference type="PROSITE" id="PS51303"/>
    </source>
</evidence>
<dbReference type="CDD" id="cd09417">
    <property type="entry name" value="LIM2_LIMPETin_like"/>
    <property type="match status" value="1"/>
</dbReference>
<organism evidence="10 11">
    <name type="scientific">Pogonomyrmex barbatus</name>
    <name type="common">red harvester ant</name>
    <dbReference type="NCBI Taxonomy" id="144034"/>
    <lineage>
        <taxon>Eukaryota</taxon>
        <taxon>Metazoa</taxon>
        <taxon>Ecdysozoa</taxon>
        <taxon>Arthropoda</taxon>
        <taxon>Hexapoda</taxon>
        <taxon>Insecta</taxon>
        <taxon>Pterygota</taxon>
        <taxon>Neoptera</taxon>
        <taxon>Endopterygota</taxon>
        <taxon>Hymenoptera</taxon>
        <taxon>Apocrita</taxon>
        <taxon>Aculeata</taxon>
        <taxon>Formicoidea</taxon>
        <taxon>Formicidae</taxon>
        <taxon>Myrmicinae</taxon>
        <taxon>Pogonomyrmex</taxon>
    </lineage>
</organism>
<feature type="region of interest" description="Disordered" evidence="7">
    <location>
        <begin position="648"/>
        <end position="709"/>
    </location>
</feature>
<feature type="region of interest" description="Disordered" evidence="7">
    <location>
        <begin position="215"/>
        <end position="463"/>
    </location>
</feature>
<dbReference type="CDD" id="cd09830">
    <property type="entry name" value="PET_LIMPETin_LIM-9"/>
    <property type="match status" value="1"/>
</dbReference>
<feature type="compositionally biased region" description="Basic and acidic residues" evidence="7">
    <location>
        <begin position="775"/>
        <end position="802"/>
    </location>
</feature>
<feature type="compositionally biased region" description="Gly residues" evidence="7">
    <location>
        <begin position="864"/>
        <end position="877"/>
    </location>
</feature>
<dbReference type="CDD" id="cd09421">
    <property type="entry name" value="LIM3_LIMPETin"/>
    <property type="match status" value="1"/>
</dbReference>
<dbReference type="Proteomes" id="UP000504615">
    <property type="component" value="Unplaced"/>
</dbReference>
<dbReference type="OrthoDB" id="274660at2759"/>
<dbReference type="InterPro" id="IPR047120">
    <property type="entry name" value="Pk/Esn/Tes"/>
</dbReference>
<dbReference type="FunFam" id="2.10.110.10:FF:000066">
    <property type="entry name" value="Four and a half LIM domains protein"/>
    <property type="match status" value="1"/>
</dbReference>
<feature type="compositionally biased region" description="Basic and acidic residues" evidence="7">
    <location>
        <begin position="678"/>
        <end position="709"/>
    </location>
</feature>
<evidence type="ECO:0000313" key="10">
    <source>
        <dbReference type="Proteomes" id="UP000504615"/>
    </source>
</evidence>
<evidence type="ECO:0000256" key="6">
    <source>
        <dbReference type="PROSITE-ProRule" id="PRU00125"/>
    </source>
</evidence>
<keyword evidence="10" id="KW-1185">Reference proteome</keyword>
<dbReference type="FunFam" id="2.10.110.10:FF:000081">
    <property type="entry name" value="Uncharacterized protein, isoform A"/>
    <property type="match status" value="1"/>
</dbReference>
<dbReference type="RefSeq" id="XP_011634381.1">
    <property type="nucleotide sequence ID" value="XM_011636079.2"/>
</dbReference>
<dbReference type="CDD" id="cd09414">
    <property type="entry name" value="LIM1_LIMPETin"/>
    <property type="match status" value="1"/>
</dbReference>
<dbReference type="Pfam" id="PF00412">
    <property type="entry name" value="LIM"/>
    <property type="match status" value="6"/>
</dbReference>
<evidence type="ECO:0000256" key="5">
    <source>
        <dbReference type="ARBA" id="ARBA00023038"/>
    </source>
</evidence>
<feature type="domain" description="LIM zinc-binding" evidence="8">
    <location>
        <begin position="1364"/>
        <end position="1423"/>
    </location>
</feature>
<feature type="domain" description="LIM zinc-binding" evidence="8">
    <location>
        <begin position="1302"/>
        <end position="1361"/>
    </location>
</feature>
<evidence type="ECO:0000259" key="8">
    <source>
        <dbReference type="PROSITE" id="PS50023"/>
    </source>
</evidence>
<feature type="region of interest" description="Disordered" evidence="7">
    <location>
        <begin position="766"/>
        <end position="885"/>
    </location>
</feature>
<evidence type="ECO:0000256" key="1">
    <source>
        <dbReference type="ARBA" id="ARBA00022723"/>
    </source>
</evidence>
<keyword evidence="5 6" id="KW-0440">LIM domain</keyword>
<feature type="compositionally biased region" description="Basic and acidic residues" evidence="7">
    <location>
        <begin position="147"/>
        <end position="162"/>
    </location>
</feature>
<dbReference type="GO" id="GO:0008270">
    <property type="term" value="F:zinc ion binding"/>
    <property type="evidence" value="ECO:0007669"/>
    <property type="project" value="UniProtKB-KW"/>
</dbReference>
<proteinExistence type="predicted"/>
<accession>A0A6I9W0H1</accession>
<dbReference type="CDD" id="cd09425">
    <property type="entry name" value="LIM4_LIMPETin"/>
    <property type="match status" value="1"/>
</dbReference>
<feature type="compositionally biased region" description="Basic and acidic residues" evidence="7">
    <location>
        <begin position="93"/>
        <end position="111"/>
    </location>
</feature>
<dbReference type="PROSITE" id="PS00478">
    <property type="entry name" value="LIM_DOMAIN_1"/>
    <property type="match status" value="3"/>
</dbReference>
<dbReference type="FunFam" id="2.10.110.10:FF:000070">
    <property type="entry name" value="Four and a half LIM domains 3"/>
    <property type="match status" value="1"/>
</dbReference>
<feature type="compositionally biased region" description="Low complexity" evidence="7">
    <location>
        <begin position="403"/>
        <end position="413"/>
    </location>
</feature>
<sequence>MTSRLRGPSAVKDTPRAASFTKDHFHRSEPEVLSSQSCKNGGRSNRYHFGMSKQHDNKAERNGQEYNKNLAESKENSVDLLYKKSREHFGSWDVVKDVVQDDARKSRRQDLEDTQLTNGKFKSEPVSAKLNKSPEYRDEGYVGSLPREGRQRGESVERELNGSHKSKIKESWEDETESRTRGRTSKINKSNNSNNDSTQSVDERDILLKEIENLAIDGSQSPDRRIQAMIERLKSREESKLRFRREQRSASPEKEAHVTTKSDGRNDPRSPIIDHLFDNLSNDRGRKMKDDRESKLRGKPDREEDADRRERSADRRSKSIERQNEAREPRRDDSFRKMSDAYNAEKNYRRSIEDEEAQSSSRDNLKRRSYTYEGLPEDFDVRIQRYDRALVEPRRDLDRSSPRRSSPRSSPRRNLSRELSLDRKESLREYDREPITKKNSFKAESKRATSKDRGESNLIRKTSLKDRDNDAYKKHISKNQYDTSIRYFGKDQEDLPCKDSFKDLNTDVNRKGFFKVRDSEFDRTFLKDQHDDVERKVSMEHAGGVSRIVLKNFDDESNRNNFKNINEDSGKKNSFREKNVEFGGISYKDRESNSERRKNSFKNDDKEFGRTLYHDYENNIDRKTANDRYIEFGKVSFKTQDDELRVSSPFKEEDNETIVRTSSFKEHDSFPRRRASLRSRDREVFEKKSDRHSKALTPPKKDEAENNAKDSKNFCAKSWYESNRIFSAKYLRDHSKLRSTQEGRLDADVSPERGFLVLQDMRGDTVTETSANDLEENRFETRGRIDSGDKDSSRFSSTRDRNGATIIRIRSSEDSGGVTERRRRRRPAQEICAVRRKKYEDDDEDSDEDEEEDRWRRTRRDGGILPGRGGGGGGDAGGDATPSRTVWNYREGGVLITDVEEGQPCLQCGETCSGFSSHAWRKNCTSCKCPREAHDVCHEEWASVRSRLGLKGDESNGPIGMDPRERGLAWAPPGLPSHKVEEYFSMLPEIAVPRLGTPGERHRDRQLAIQLPKQDLARAYCRHLDPKHASSADDFMAARNEIALDIGSVQEVLERDLECGVCGSSLKYGSLAVSASKLGLLYHPACFRCADCKELLVDLAYCVHDDTLFCERHYAEQLKPRCAACDELIFSGEYTKAMNKDWHSGHFCCWQCDESLTGQRYVLRDEHPYCIKCYESVFANGCEECNKIIGIDSKDLSYKDKHWHEACFLCNRCRVSLVDKQFGSKLDKIYCGNCYDAQFASRCDGCGEIFRAGTKKMEYKTRQWHEKCFCCVVCKNPIGTKSFIPREQEIYCAGCYEDKFATRCVKCNKIITSGGVTYKNEPWHRDCFTCSNCNNSLAGQRFTSRDDKPYCADCFGELFAKRCTACSKPITGIGGTRFISFEDRHWHNDCFICAGCKTSLVGRGFITDGDDIICPECAKMKLM</sequence>
<dbReference type="CTD" id="39889"/>
<dbReference type="Pfam" id="PF06297">
    <property type="entry name" value="PET"/>
    <property type="match status" value="1"/>
</dbReference>
<evidence type="ECO:0000256" key="3">
    <source>
        <dbReference type="ARBA" id="ARBA00022771"/>
    </source>
</evidence>
<feature type="compositionally biased region" description="Acidic residues" evidence="7">
    <location>
        <begin position="841"/>
        <end position="852"/>
    </location>
</feature>
<dbReference type="PROSITE" id="PS51303">
    <property type="entry name" value="PET"/>
    <property type="match status" value="1"/>
</dbReference>
<feature type="compositionally biased region" description="Basic and acidic residues" evidence="7">
    <location>
        <begin position="379"/>
        <end position="401"/>
    </location>
</feature>
<dbReference type="PANTHER" id="PTHR24211">
    <property type="entry name" value="LIM DOMAIN-CONTAINING PROTEIN"/>
    <property type="match status" value="1"/>
</dbReference>
<reference evidence="11" key="1">
    <citation type="submission" date="2025-08" db="UniProtKB">
        <authorList>
            <consortium name="RefSeq"/>
        </authorList>
    </citation>
    <scope>IDENTIFICATION</scope>
</reference>
<feature type="compositionally biased region" description="Basic and acidic residues" evidence="7">
    <location>
        <begin position="222"/>
        <end position="268"/>
    </location>
</feature>
<dbReference type="PANTHER" id="PTHR24211:SF37">
    <property type="entry name" value="PROTEIN ESPINAS-LIKE PROTEIN"/>
    <property type="match status" value="1"/>
</dbReference>
<feature type="compositionally biased region" description="Basic and acidic residues" evidence="7">
    <location>
        <begin position="53"/>
        <end position="63"/>
    </location>
</feature>
<dbReference type="InterPro" id="IPR001781">
    <property type="entry name" value="Znf_LIM"/>
</dbReference>
<evidence type="ECO:0000256" key="2">
    <source>
        <dbReference type="ARBA" id="ARBA00022737"/>
    </source>
</evidence>
<evidence type="ECO:0000256" key="7">
    <source>
        <dbReference type="SAM" id="MobiDB-lite"/>
    </source>
</evidence>
<keyword evidence="2" id="KW-0677">Repeat</keyword>
<feature type="region of interest" description="Disordered" evidence="7">
    <location>
        <begin position="93"/>
        <end position="202"/>
    </location>
</feature>
<evidence type="ECO:0000256" key="4">
    <source>
        <dbReference type="ARBA" id="ARBA00022833"/>
    </source>
</evidence>
<keyword evidence="3" id="KW-0863">Zinc-finger</keyword>
<dbReference type="CDD" id="cd09430">
    <property type="entry name" value="LIM5_LIMPETin"/>
    <property type="match status" value="1"/>
</dbReference>
<name>A0A6I9W0H1_9HYME</name>
<dbReference type="InterPro" id="IPR010442">
    <property type="entry name" value="PET_domain"/>
</dbReference>
<keyword evidence="4 6" id="KW-0862">Zinc</keyword>
<feature type="domain" description="LIM zinc-binding" evidence="8">
    <location>
        <begin position="1057"/>
        <end position="1119"/>
    </location>
</feature>
<dbReference type="SMART" id="SM00132">
    <property type="entry name" value="LIM"/>
    <property type="match status" value="6"/>
</dbReference>
<dbReference type="CDD" id="cd09432">
    <property type="entry name" value="LIM6_LIMPETin"/>
    <property type="match status" value="1"/>
</dbReference>
<dbReference type="FunFam" id="2.10.110.10:FF:000005">
    <property type="entry name" value="Testin isoform 1"/>
    <property type="match status" value="1"/>
</dbReference>
<feature type="domain" description="LIM zinc-binding" evidence="8">
    <location>
        <begin position="1241"/>
        <end position="1301"/>
    </location>
</feature>
<feature type="compositionally biased region" description="Basic and acidic residues" evidence="7">
    <location>
        <begin position="21"/>
        <end position="30"/>
    </location>
</feature>
<keyword evidence="1 6" id="KW-0479">Metal-binding</keyword>
<feature type="domain" description="PET" evidence="9">
    <location>
        <begin position="949"/>
        <end position="1058"/>
    </location>
</feature>
<feature type="region of interest" description="Disordered" evidence="7">
    <location>
        <begin position="1"/>
        <end position="75"/>
    </location>
</feature>
<dbReference type="PROSITE" id="PS50023">
    <property type="entry name" value="LIM_DOMAIN_2"/>
    <property type="match status" value="5"/>
</dbReference>
<feature type="domain" description="LIM zinc-binding" evidence="8">
    <location>
        <begin position="1120"/>
        <end position="1180"/>
    </location>
</feature>
<gene>
    <name evidence="11" type="primary">LOC105425344</name>
</gene>
<evidence type="ECO:0000313" key="11">
    <source>
        <dbReference type="RefSeq" id="XP_011634381.1"/>
    </source>
</evidence>
<protein>
    <submittedName>
        <fullName evidence="11">Intracellular protein transport protein USO1 isoform X1</fullName>
    </submittedName>
</protein>
<feature type="compositionally biased region" description="Basic and acidic residues" evidence="7">
    <location>
        <begin position="415"/>
        <end position="455"/>
    </location>
</feature>
<dbReference type="Gene3D" id="2.10.110.10">
    <property type="entry name" value="Cysteine Rich Protein"/>
    <property type="match status" value="6"/>
</dbReference>
<feature type="compositionally biased region" description="Basic and acidic residues" evidence="7">
    <location>
        <begin position="275"/>
        <end position="339"/>
    </location>
</feature>
<dbReference type="SUPFAM" id="SSF57716">
    <property type="entry name" value="Glucocorticoid receptor-like (DNA-binding domain)"/>
    <property type="match status" value="6"/>
</dbReference>